<evidence type="ECO:0008006" key="4">
    <source>
        <dbReference type="Google" id="ProtNLM"/>
    </source>
</evidence>
<protein>
    <recommendedName>
        <fullName evidence="4">Tetratricopeptide repeat protein</fullName>
    </recommendedName>
</protein>
<accession>A6GBH7</accession>
<evidence type="ECO:0000256" key="1">
    <source>
        <dbReference type="SAM" id="MobiDB-lite"/>
    </source>
</evidence>
<reference evidence="2 3" key="1">
    <citation type="submission" date="2007-06" db="EMBL/GenBank/DDBJ databases">
        <authorList>
            <person name="Shimkets L."/>
            <person name="Ferriera S."/>
            <person name="Johnson J."/>
            <person name="Kravitz S."/>
            <person name="Beeson K."/>
            <person name="Sutton G."/>
            <person name="Rogers Y.-H."/>
            <person name="Friedman R."/>
            <person name="Frazier M."/>
            <person name="Venter J.C."/>
        </authorList>
    </citation>
    <scope>NUCLEOTIDE SEQUENCE [LARGE SCALE GENOMIC DNA]</scope>
    <source>
        <strain evidence="2 3">SIR-1</strain>
    </source>
</reference>
<dbReference type="InterPro" id="IPR011990">
    <property type="entry name" value="TPR-like_helical_dom_sf"/>
</dbReference>
<evidence type="ECO:0000313" key="2">
    <source>
        <dbReference type="EMBL" id="EDM76781.1"/>
    </source>
</evidence>
<gene>
    <name evidence="2" type="ORF">PPSIR1_18807</name>
</gene>
<feature type="region of interest" description="Disordered" evidence="1">
    <location>
        <begin position="1"/>
        <end position="31"/>
    </location>
</feature>
<dbReference type="AlphaFoldDB" id="A6GBH7"/>
<organism evidence="2 3">
    <name type="scientific">Plesiocystis pacifica SIR-1</name>
    <dbReference type="NCBI Taxonomy" id="391625"/>
    <lineage>
        <taxon>Bacteria</taxon>
        <taxon>Pseudomonadati</taxon>
        <taxon>Myxococcota</taxon>
        <taxon>Polyangia</taxon>
        <taxon>Nannocystales</taxon>
        <taxon>Nannocystaceae</taxon>
        <taxon>Plesiocystis</taxon>
    </lineage>
</organism>
<sequence>MGVVASLRPGEARAQEPSSAEGPTQEALREAWGHREAGRRHSLGEEGGDPEGFERCAEAHVALYEAYPDSDRADMLLWNAAECAGAAGLHAREVELRERMLERFPTSDYRRDTLFYLAEIMQAVAKFEDSAALYEQGAAEFPKDLAAAPALNNAYLFRLGLGDEEAAKANLDAWVRLYKRKDPKRAAAMVWSWQAQLESDRKRRAYAEKYLEVYGSKGGLDRRVHAEAVIAQIDWRSSCSEPLLLDLCVTLRRKAPHPSARALEEAQARVEARAAGKTRRRDWSPPATAALAESTWRRPKRCGDASLGVYTRHKRKARLAERAQTRFTKILKLVRQGGRKIEIPAEDPRRAQAFADAWAMALVYRADAALEDYLAMAMPSALDFHAPARPEGDGVSKADREAYRAAVRRRDESQRELGRFLEDKLRRGGELREAYAEVRSTRSLEWTLTAAHRSGMVSLSFGEQLAGAAVPRGLRSRDQVESYCEALQDVSVPLVEQAADAYVYCVDRATQYQYFVPAARDCERLLAQLRPFHGMSPIVELLGEPGYPPGEGPTRLQVAGLIAEDPTAPKE</sequence>
<proteinExistence type="predicted"/>
<dbReference type="Proteomes" id="UP000005801">
    <property type="component" value="Unassembled WGS sequence"/>
</dbReference>
<dbReference type="eggNOG" id="COG1729">
    <property type="taxonomic scope" value="Bacteria"/>
</dbReference>
<dbReference type="STRING" id="391625.PPSIR1_18807"/>
<dbReference type="EMBL" id="ABCS01000058">
    <property type="protein sequence ID" value="EDM76781.1"/>
    <property type="molecule type" value="Genomic_DNA"/>
</dbReference>
<evidence type="ECO:0000313" key="3">
    <source>
        <dbReference type="Proteomes" id="UP000005801"/>
    </source>
</evidence>
<comment type="caution">
    <text evidence="2">The sequence shown here is derived from an EMBL/GenBank/DDBJ whole genome shotgun (WGS) entry which is preliminary data.</text>
</comment>
<keyword evidence="3" id="KW-1185">Reference proteome</keyword>
<dbReference type="Gene3D" id="1.25.40.10">
    <property type="entry name" value="Tetratricopeptide repeat domain"/>
    <property type="match status" value="1"/>
</dbReference>
<name>A6GBH7_9BACT</name>